<comment type="subcellular location">
    <subcellularLocation>
        <location evidence="1">Cell membrane</location>
        <topology evidence="1">Multi-pass membrane protein</topology>
    </subcellularLocation>
</comment>
<evidence type="ECO:0000256" key="8">
    <source>
        <dbReference type="ARBA" id="ARBA00023136"/>
    </source>
</evidence>
<feature type="transmembrane region" description="Helical" evidence="9">
    <location>
        <begin position="191"/>
        <end position="209"/>
    </location>
</feature>
<dbReference type="RefSeq" id="WP_160039218.1">
    <property type="nucleotide sequence ID" value="NZ_BORQ01000004.1"/>
</dbReference>
<dbReference type="Pfam" id="PF05425">
    <property type="entry name" value="CopD"/>
    <property type="match status" value="1"/>
</dbReference>
<feature type="transmembrane region" description="Helical" evidence="9">
    <location>
        <begin position="271"/>
        <end position="294"/>
    </location>
</feature>
<evidence type="ECO:0000256" key="1">
    <source>
        <dbReference type="ARBA" id="ARBA00004651"/>
    </source>
</evidence>
<dbReference type="PANTHER" id="PTHR34820:SF4">
    <property type="entry name" value="INNER MEMBRANE PROTEIN YEBZ"/>
    <property type="match status" value="1"/>
</dbReference>
<evidence type="ECO:0000256" key="4">
    <source>
        <dbReference type="ARBA" id="ARBA00022723"/>
    </source>
</evidence>
<keyword evidence="8 9" id="KW-0472">Membrane</keyword>
<accession>A0A919XJB4</accession>
<dbReference type="InterPro" id="IPR014756">
    <property type="entry name" value="Ig_E-set"/>
</dbReference>
<feature type="transmembrane region" description="Helical" evidence="9">
    <location>
        <begin position="241"/>
        <end position="259"/>
    </location>
</feature>
<feature type="transmembrane region" description="Helical" evidence="9">
    <location>
        <begin position="346"/>
        <end position="367"/>
    </location>
</feature>
<evidence type="ECO:0000259" key="11">
    <source>
        <dbReference type="Pfam" id="PF04234"/>
    </source>
</evidence>
<reference evidence="13" key="1">
    <citation type="submission" date="2021-03" db="EMBL/GenBank/DDBJ databases">
        <title>Antimicrobial resistance genes in bacteria isolated from Japanese honey, and their potential for conferring macrolide and lincosamide resistance in the American foulbrood pathogen Paenibacillus larvae.</title>
        <authorList>
            <person name="Okamoto M."/>
            <person name="Kumagai M."/>
            <person name="Kanamori H."/>
            <person name="Takamatsu D."/>
        </authorList>
    </citation>
    <scope>NUCLEOTIDE SEQUENCE</scope>
    <source>
        <strain evidence="13">J2TS6</strain>
    </source>
</reference>
<evidence type="ECO:0000313" key="13">
    <source>
        <dbReference type="EMBL" id="GIO32438.1"/>
    </source>
</evidence>
<feature type="domain" description="CopC" evidence="11">
    <location>
        <begin position="29"/>
        <end position="125"/>
    </location>
</feature>
<feature type="transmembrane region" description="Helical" evidence="9">
    <location>
        <begin position="306"/>
        <end position="326"/>
    </location>
</feature>
<keyword evidence="6 9" id="KW-1133">Transmembrane helix</keyword>
<dbReference type="Gene3D" id="2.60.40.1220">
    <property type="match status" value="1"/>
</dbReference>
<keyword evidence="14" id="KW-1185">Reference proteome</keyword>
<dbReference type="GO" id="GO:0042597">
    <property type="term" value="C:periplasmic space"/>
    <property type="evidence" value="ECO:0007669"/>
    <property type="project" value="InterPro"/>
</dbReference>
<evidence type="ECO:0000256" key="2">
    <source>
        <dbReference type="ARBA" id="ARBA00022475"/>
    </source>
</evidence>
<evidence type="ECO:0000259" key="12">
    <source>
        <dbReference type="Pfam" id="PF05425"/>
    </source>
</evidence>
<feature type="transmembrane region" description="Helical" evidence="9">
    <location>
        <begin position="387"/>
        <end position="407"/>
    </location>
</feature>
<dbReference type="SUPFAM" id="SSF81296">
    <property type="entry name" value="E set domains"/>
    <property type="match status" value="1"/>
</dbReference>
<keyword evidence="3 9" id="KW-0812">Transmembrane</keyword>
<sequence>MNKNKRLLSGFMTVMLAVLFLFPGLASAHAYIVESNPAENGTLQKSPAKIDIRFNEPLQKAFHAIKVTDSTGKTVNTSESRFPDGENSVLEADLQPDLPNGVYAVQWKAVSADGHPIEGTYSFQIGEGGGSGASGSETVVSAGWPGADLIVTRWLIYVSLAFLAGIYFYQLYLLPAGAGSRPSWSARSLRLMWIGIAVFALSFLASLPLQTGIDAGVGWSGVASDPSLLLKMLRITSFGEVWLVQLLLLAILVALAYALPKIKDKDHAYMAGTVSFLLVMVLLLAKAFIGHPAASSQKALGITMDFLHLGAASLWLGSLLAFAALLPKEASLKAETEERRKGYFAVIRRFSLWGTVFVVLILISGIYGSLQNVPTWYSLFHTPYGTVLYGKCALLLIMLACALWNFLTGKEAKKTLGPGVWLELAAGVAALALAAALTNMPTAMSSPGPLDVKQTLENKTVVALHITPNVTGVNDFEVRIQDGKGQPVQGIQQVKLTLTHLDMDMGKYEIVMPGGKAEGFKAKDLITMAGKWNVRVHVLTDKLDTWDTDIVIHVGNH</sequence>
<name>A0A919XJB4_9BACL</name>
<feature type="chain" id="PRO_5038405157" evidence="10">
    <location>
        <begin position="31"/>
        <end position="557"/>
    </location>
</feature>
<dbReference type="EMBL" id="BORQ01000004">
    <property type="protein sequence ID" value="GIO32438.1"/>
    <property type="molecule type" value="Genomic_DNA"/>
</dbReference>
<evidence type="ECO:0000256" key="6">
    <source>
        <dbReference type="ARBA" id="ARBA00022989"/>
    </source>
</evidence>
<proteinExistence type="predicted"/>
<keyword evidence="4" id="KW-0479">Metal-binding</keyword>
<evidence type="ECO:0000313" key="14">
    <source>
        <dbReference type="Proteomes" id="UP000679779"/>
    </source>
</evidence>
<organism evidence="13 14">
    <name type="scientific">Paenibacillus albilobatus</name>
    <dbReference type="NCBI Taxonomy" id="2716884"/>
    <lineage>
        <taxon>Bacteria</taxon>
        <taxon>Bacillati</taxon>
        <taxon>Bacillota</taxon>
        <taxon>Bacilli</taxon>
        <taxon>Bacillales</taxon>
        <taxon>Paenibacillaceae</taxon>
        <taxon>Paenibacillus</taxon>
    </lineage>
</organism>
<dbReference type="Proteomes" id="UP000679779">
    <property type="component" value="Unassembled WGS sequence"/>
</dbReference>
<dbReference type="InterPro" id="IPR032694">
    <property type="entry name" value="CopC/D"/>
</dbReference>
<feature type="signal peptide" evidence="10">
    <location>
        <begin position="1"/>
        <end position="30"/>
    </location>
</feature>
<dbReference type="InterPro" id="IPR008457">
    <property type="entry name" value="Cu-R_CopD_dom"/>
</dbReference>
<feature type="transmembrane region" description="Helical" evidence="9">
    <location>
        <begin position="419"/>
        <end position="437"/>
    </location>
</feature>
<dbReference type="InterPro" id="IPR014755">
    <property type="entry name" value="Cu-Rt/internalin_Ig-like"/>
</dbReference>
<dbReference type="GO" id="GO:0006825">
    <property type="term" value="P:copper ion transport"/>
    <property type="evidence" value="ECO:0007669"/>
    <property type="project" value="InterPro"/>
</dbReference>
<keyword evidence="5 10" id="KW-0732">Signal</keyword>
<protein>
    <submittedName>
        <fullName evidence="13">Copper resistance protein</fullName>
    </submittedName>
</protein>
<dbReference type="InterPro" id="IPR007348">
    <property type="entry name" value="CopC_dom"/>
</dbReference>
<dbReference type="AlphaFoldDB" id="A0A919XJB4"/>
<gene>
    <name evidence="13" type="ORF">J2TS6_35790</name>
</gene>
<feature type="transmembrane region" description="Helical" evidence="9">
    <location>
        <begin position="154"/>
        <end position="179"/>
    </location>
</feature>
<evidence type="ECO:0000256" key="5">
    <source>
        <dbReference type="ARBA" id="ARBA00022729"/>
    </source>
</evidence>
<evidence type="ECO:0000256" key="7">
    <source>
        <dbReference type="ARBA" id="ARBA00023008"/>
    </source>
</evidence>
<keyword evidence="2" id="KW-1003">Cell membrane</keyword>
<evidence type="ECO:0000256" key="9">
    <source>
        <dbReference type="SAM" id="Phobius"/>
    </source>
</evidence>
<feature type="domain" description="Copper resistance protein D" evidence="12">
    <location>
        <begin position="345"/>
        <end position="437"/>
    </location>
</feature>
<dbReference type="GO" id="GO:0005886">
    <property type="term" value="C:plasma membrane"/>
    <property type="evidence" value="ECO:0007669"/>
    <property type="project" value="UniProtKB-SubCell"/>
</dbReference>
<dbReference type="PANTHER" id="PTHR34820">
    <property type="entry name" value="INNER MEMBRANE PROTEIN YEBZ"/>
    <property type="match status" value="1"/>
</dbReference>
<dbReference type="GO" id="GO:0005507">
    <property type="term" value="F:copper ion binding"/>
    <property type="evidence" value="ECO:0007669"/>
    <property type="project" value="InterPro"/>
</dbReference>
<comment type="caution">
    <text evidence="13">The sequence shown here is derived from an EMBL/GenBank/DDBJ whole genome shotgun (WGS) entry which is preliminary data.</text>
</comment>
<dbReference type="GO" id="GO:0046688">
    <property type="term" value="P:response to copper ion"/>
    <property type="evidence" value="ECO:0007669"/>
    <property type="project" value="InterPro"/>
</dbReference>
<evidence type="ECO:0000256" key="3">
    <source>
        <dbReference type="ARBA" id="ARBA00022692"/>
    </source>
</evidence>
<dbReference type="Pfam" id="PF04234">
    <property type="entry name" value="CopC"/>
    <property type="match status" value="1"/>
</dbReference>
<keyword evidence="7" id="KW-0186">Copper</keyword>
<evidence type="ECO:0000256" key="10">
    <source>
        <dbReference type="SAM" id="SignalP"/>
    </source>
</evidence>